<feature type="transmembrane region" description="Helical" evidence="1">
    <location>
        <begin position="69"/>
        <end position="87"/>
    </location>
</feature>
<protein>
    <submittedName>
        <fullName evidence="2">YtpI family protein</fullName>
    </submittedName>
</protein>
<evidence type="ECO:0000313" key="2">
    <source>
        <dbReference type="EMBL" id="MFB9327507.1"/>
    </source>
</evidence>
<sequence>MEIALHWVLIIAIIAVSVCSVTFSFKARRSSDVRVRGLNTSLMNVCMGVMLMLLALFFLLLYSGSTVKVIVSTLLIVIGLFNLFAGLRNHSIYRSMKG</sequence>
<dbReference type="InterPro" id="IPR025618">
    <property type="entry name" value="YtpI"/>
</dbReference>
<dbReference type="Proteomes" id="UP001589747">
    <property type="component" value="Unassembled WGS sequence"/>
</dbReference>
<accession>A0ABV5KQK4</accession>
<evidence type="ECO:0000256" key="1">
    <source>
        <dbReference type="SAM" id="Phobius"/>
    </source>
</evidence>
<name>A0ABV5KQK4_9BACL</name>
<proteinExistence type="predicted"/>
<organism evidence="2 3">
    <name type="scientific">Paenibacillus aurantiacus</name>
    <dbReference type="NCBI Taxonomy" id="1936118"/>
    <lineage>
        <taxon>Bacteria</taxon>
        <taxon>Bacillati</taxon>
        <taxon>Bacillota</taxon>
        <taxon>Bacilli</taxon>
        <taxon>Bacillales</taxon>
        <taxon>Paenibacillaceae</taxon>
        <taxon>Paenibacillus</taxon>
    </lineage>
</organism>
<evidence type="ECO:0000313" key="3">
    <source>
        <dbReference type="Proteomes" id="UP001589747"/>
    </source>
</evidence>
<dbReference type="RefSeq" id="WP_377495874.1">
    <property type="nucleotide sequence ID" value="NZ_JBHMDO010000025.1"/>
</dbReference>
<gene>
    <name evidence="2" type="ORF">ACFFSY_16375</name>
</gene>
<dbReference type="EMBL" id="JBHMDO010000025">
    <property type="protein sequence ID" value="MFB9327507.1"/>
    <property type="molecule type" value="Genomic_DNA"/>
</dbReference>
<feature type="transmembrane region" description="Helical" evidence="1">
    <location>
        <begin position="6"/>
        <end position="25"/>
    </location>
</feature>
<keyword evidence="1" id="KW-1133">Transmembrane helix</keyword>
<dbReference type="Pfam" id="PF14007">
    <property type="entry name" value="YtpI"/>
    <property type="match status" value="1"/>
</dbReference>
<comment type="caution">
    <text evidence="2">The sequence shown here is derived from an EMBL/GenBank/DDBJ whole genome shotgun (WGS) entry which is preliminary data.</text>
</comment>
<keyword evidence="1" id="KW-0812">Transmembrane</keyword>
<reference evidence="2 3" key="1">
    <citation type="submission" date="2024-09" db="EMBL/GenBank/DDBJ databases">
        <authorList>
            <person name="Sun Q."/>
            <person name="Mori K."/>
        </authorList>
    </citation>
    <scope>NUCLEOTIDE SEQUENCE [LARGE SCALE GENOMIC DNA]</scope>
    <source>
        <strain evidence="2 3">TISTR 2452</strain>
    </source>
</reference>
<keyword evidence="1" id="KW-0472">Membrane</keyword>
<feature type="transmembrane region" description="Helical" evidence="1">
    <location>
        <begin position="45"/>
        <end position="63"/>
    </location>
</feature>
<keyword evidence="3" id="KW-1185">Reference proteome</keyword>